<accession>A0ACC0BYZ1</accession>
<evidence type="ECO:0000313" key="1">
    <source>
        <dbReference type="EMBL" id="KAI5677875.1"/>
    </source>
</evidence>
<comment type="caution">
    <text evidence="1">The sequence shown here is derived from an EMBL/GenBank/DDBJ whole genome shotgun (WGS) entry which is preliminary data.</text>
</comment>
<dbReference type="EMBL" id="CM044702">
    <property type="protein sequence ID" value="KAI5677875.1"/>
    <property type="molecule type" value="Genomic_DNA"/>
</dbReference>
<protein>
    <submittedName>
        <fullName evidence="1">Uncharacterized protein</fullName>
    </submittedName>
</protein>
<organism evidence="1 2">
    <name type="scientific">Catharanthus roseus</name>
    <name type="common">Madagascar periwinkle</name>
    <name type="synonym">Vinca rosea</name>
    <dbReference type="NCBI Taxonomy" id="4058"/>
    <lineage>
        <taxon>Eukaryota</taxon>
        <taxon>Viridiplantae</taxon>
        <taxon>Streptophyta</taxon>
        <taxon>Embryophyta</taxon>
        <taxon>Tracheophyta</taxon>
        <taxon>Spermatophyta</taxon>
        <taxon>Magnoliopsida</taxon>
        <taxon>eudicotyledons</taxon>
        <taxon>Gunneridae</taxon>
        <taxon>Pentapetalae</taxon>
        <taxon>asterids</taxon>
        <taxon>lamiids</taxon>
        <taxon>Gentianales</taxon>
        <taxon>Apocynaceae</taxon>
        <taxon>Rauvolfioideae</taxon>
        <taxon>Vinceae</taxon>
        <taxon>Catharanthinae</taxon>
        <taxon>Catharanthus</taxon>
    </lineage>
</organism>
<keyword evidence="2" id="KW-1185">Reference proteome</keyword>
<evidence type="ECO:0000313" key="2">
    <source>
        <dbReference type="Proteomes" id="UP001060085"/>
    </source>
</evidence>
<proteinExistence type="predicted"/>
<sequence>MTKQTTIKAQLVIMKGVHQTSSLSRGILEEVEGISAVPKVEEKGRLITNPTRCFKCNGLGHKAINCPTKRTLIFREDLNGWIEKNGEDCLEMIVDDRNSHDDGTIRDASLYAEEDTLSLVTIRSFTIQIIEDYSSIQRQNIFRIYAILYNIYVLPNEENKE</sequence>
<name>A0ACC0BYZ1_CATRO</name>
<gene>
    <name evidence="1" type="ORF">M9H77_08825</name>
</gene>
<reference evidence="2" key="1">
    <citation type="journal article" date="2023" name="Nat. Plants">
        <title>Single-cell RNA sequencing provides a high-resolution roadmap for understanding the multicellular compartmentation of specialized metabolism.</title>
        <authorList>
            <person name="Sun S."/>
            <person name="Shen X."/>
            <person name="Li Y."/>
            <person name="Li Y."/>
            <person name="Wang S."/>
            <person name="Li R."/>
            <person name="Zhang H."/>
            <person name="Shen G."/>
            <person name="Guo B."/>
            <person name="Wei J."/>
            <person name="Xu J."/>
            <person name="St-Pierre B."/>
            <person name="Chen S."/>
            <person name="Sun C."/>
        </authorList>
    </citation>
    <scope>NUCLEOTIDE SEQUENCE [LARGE SCALE GENOMIC DNA]</scope>
</reference>
<dbReference type="Proteomes" id="UP001060085">
    <property type="component" value="Linkage Group LG02"/>
</dbReference>